<organism evidence="2 3">
    <name type="scientific">Pristionchus entomophagus</name>
    <dbReference type="NCBI Taxonomy" id="358040"/>
    <lineage>
        <taxon>Eukaryota</taxon>
        <taxon>Metazoa</taxon>
        <taxon>Ecdysozoa</taxon>
        <taxon>Nematoda</taxon>
        <taxon>Chromadorea</taxon>
        <taxon>Rhabditida</taxon>
        <taxon>Rhabditina</taxon>
        <taxon>Diplogasteromorpha</taxon>
        <taxon>Diplogasteroidea</taxon>
        <taxon>Neodiplogasteridae</taxon>
        <taxon>Pristionchus</taxon>
    </lineage>
</organism>
<evidence type="ECO:0000256" key="1">
    <source>
        <dbReference type="SAM" id="MobiDB-lite"/>
    </source>
</evidence>
<reference evidence="2" key="1">
    <citation type="submission" date="2023-10" db="EMBL/GenBank/DDBJ databases">
        <title>Genome assembly of Pristionchus species.</title>
        <authorList>
            <person name="Yoshida K."/>
            <person name="Sommer R.J."/>
        </authorList>
    </citation>
    <scope>NUCLEOTIDE SEQUENCE</scope>
    <source>
        <strain evidence="2">RS0144</strain>
    </source>
</reference>
<keyword evidence="3" id="KW-1185">Reference proteome</keyword>
<feature type="non-terminal residue" evidence="2">
    <location>
        <position position="1"/>
    </location>
</feature>
<name>A0AAV5TF10_9BILA</name>
<proteinExistence type="predicted"/>
<dbReference type="AlphaFoldDB" id="A0AAV5TF10"/>
<dbReference type="Proteomes" id="UP001432027">
    <property type="component" value="Unassembled WGS sequence"/>
</dbReference>
<feature type="region of interest" description="Disordered" evidence="1">
    <location>
        <begin position="102"/>
        <end position="125"/>
    </location>
</feature>
<comment type="caution">
    <text evidence="2">The sequence shown here is derived from an EMBL/GenBank/DDBJ whole genome shotgun (WGS) entry which is preliminary data.</text>
</comment>
<evidence type="ECO:0000313" key="2">
    <source>
        <dbReference type="EMBL" id="GMS91455.1"/>
    </source>
</evidence>
<accession>A0AAV5TF10</accession>
<sequence length="125" mass="14009">EPRSSPLFLSKLHLSKPKEEPIDISESIYHDNETSAVDIFGDEMNIKEEEVLNDEVIFDDFEPILAEQNSSNVLPFDLGDKEETAPSEVINNGLHSIVGSLVYDQDEGERNKNDTMGQTDDTKVV</sequence>
<evidence type="ECO:0000313" key="3">
    <source>
        <dbReference type="Proteomes" id="UP001432027"/>
    </source>
</evidence>
<protein>
    <submittedName>
        <fullName evidence="2">Uncharacterized protein</fullName>
    </submittedName>
</protein>
<gene>
    <name evidence="2" type="ORF">PENTCL1PPCAC_13630</name>
</gene>
<dbReference type="EMBL" id="BTSX01000003">
    <property type="protein sequence ID" value="GMS91455.1"/>
    <property type="molecule type" value="Genomic_DNA"/>
</dbReference>